<proteinExistence type="inferred from homology"/>
<evidence type="ECO:0000259" key="5">
    <source>
        <dbReference type="Pfam" id="PF00135"/>
    </source>
</evidence>
<keyword evidence="4" id="KW-0472">Membrane</keyword>
<dbReference type="InterPro" id="IPR002018">
    <property type="entry name" value="CarbesteraseB"/>
</dbReference>
<dbReference type="OrthoDB" id="3200163at2759"/>
<dbReference type="AlphaFoldDB" id="A0A3S3PGT5"/>
<accession>A0A3S3PGT5</accession>
<comment type="caution">
    <text evidence="6">The sequence shown here is derived from an EMBL/GenBank/DDBJ whole genome shotgun (WGS) entry which is preliminary data.</text>
</comment>
<feature type="compositionally biased region" description="Basic and acidic residues" evidence="3">
    <location>
        <begin position="546"/>
        <end position="565"/>
    </location>
</feature>
<evidence type="ECO:0000256" key="1">
    <source>
        <dbReference type="ARBA" id="ARBA00005964"/>
    </source>
</evidence>
<reference evidence="6 7" key="1">
    <citation type="journal article" date="2018" name="Gigascience">
        <title>Genomes of trombidid mites reveal novel predicted allergens and laterally-transferred genes associated with secondary metabolism.</title>
        <authorList>
            <person name="Dong X."/>
            <person name="Chaisiri K."/>
            <person name="Xia D."/>
            <person name="Armstrong S.D."/>
            <person name="Fang Y."/>
            <person name="Donnelly M.J."/>
            <person name="Kadowaki T."/>
            <person name="McGarry J.W."/>
            <person name="Darby A.C."/>
            <person name="Makepeace B.L."/>
        </authorList>
    </citation>
    <scope>NUCLEOTIDE SEQUENCE [LARGE SCALE GENOMIC DNA]</scope>
    <source>
        <strain evidence="6">UoL-WK</strain>
    </source>
</reference>
<feature type="domain" description="Carboxylesterase type B" evidence="5">
    <location>
        <begin position="65"/>
        <end position="388"/>
    </location>
</feature>
<evidence type="ECO:0000313" key="7">
    <source>
        <dbReference type="Proteomes" id="UP000285301"/>
    </source>
</evidence>
<protein>
    <submittedName>
        <fullName evidence="6">Neuroligin-4: X-linked-like protein</fullName>
    </submittedName>
</protein>
<sequence>MNLNNNCFSFLSNYIAKEPIRLPVIVFIHGESYEWNAGSSYDGSVLASYGNVVVVTINYRLGVLGLFHRAIMQSGSVLSPWAMATDAVGYSRRLARKLGCPDDYGKNSVIVDCLRQKSARELVTVNFKVANHLTSLGPTVDGIVIPNDPSTLMAEYNSFYGNYELLFGVTKVEFYQFTRDDERNGIDSQRRDKILRTLVRNLFSFHLQEIYLTVANEYTDWTQSTIDSSSIFQMIIDLLSDSTVVAPSVKAGQMHSRLQRNTYFYTFLYASEHGNYPANIGCVEGEDLPYLFGAPLVPGMQLGFFVSSYNKAEVALSETVMNLWANFARYGNPTPNVNSGENNNGNNNKHAKSSPLLIKALSNIAEKLAWPQYDEKEQRYLSISKCLNKNAEREKLIDDRVFVRLSGTNHASITVLKPKVRDHYQAHRLSYWLNLIPKLHVPGPTSSSQEHHLLQDFDDIHSYEGIVREVSVSSSSSSPSSDSNTNRIQQQKAITIQSYNEVQIDLPTKNHSHPTAASSNKDLPRQVTISTLQSSTSSPSQSTVAENDRTKNRPKEDAFESSVKNENKNNINASVSMLMQQGSYSTALSVTIAIGCSLLILNILIFAGIVYQRDRLRNAADASDKNCK</sequence>
<feature type="compositionally biased region" description="Low complexity" evidence="3">
    <location>
        <begin position="530"/>
        <end position="543"/>
    </location>
</feature>
<keyword evidence="4" id="KW-0812">Transmembrane</keyword>
<gene>
    <name evidence="6" type="ORF">B4U79_08698</name>
</gene>
<keyword evidence="2" id="KW-0325">Glycoprotein</keyword>
<feature type="non-terminal residue" evidence="6">
    <location>
        <position position="628"/>
    </location>
</feature>
<keyword evidence="4" id="KW-1133">Transmembrane helix</keyword>
<feature type="transmembrane region" description="Helical" evidence="4">
    <location>
        <begin position="587"/>
        <end position="611"/>
    </location>
</feature>
<dbReference type="InterPro" id="IPR051093">
    <property type="entry name" value="Neuroligin/BSAL"/>
</dbReference>
<dbReference type="EMBL" id="NCKU01000578">
    <property type="protein sequence ID" value="RWS14970.1"/>
    <property type="molecule type" value="Genomic_DNA"/>
</dbReference>
<feature type="region of interest" description="Disordered" evidence="3">
    <location>
        <begin position="530"/>
        <end position="565"/>
    </location>
</feature>
<evidence type="ECO:0000256" key="2">
    <source>
        <dbReference type="ARBA" id="ARBA00023180"/>
    </source>
</evidence>
<dbReference type="Pfam" id="PF00135">
    <property type="entry name" value="COesterase"/>
    <property type="match status" value="1"/>
</dbReference>
<organism evidence="6 7">
    <name type="scientific">Dinothrombium tinctorium</name>
    <dbReference type="NCBI Taxonomy" id="1965070"/>
    <lineage>
        <taxon>Eukaryota</taxon>
        <taxon>Metazoa</taxon>
        <taxon>Ecdysozoa</taxon>
        <taxon>Arthropoda</taxon>
        <taxon>Chelicerata</taxon>
        <taxon>Arachnida</taxon>
        <taxon>Acari</taxon>
        <taxon>Acariformes</taxon>
        <taxon>Trombidiformes</taxon>
        <taxon>Prostigmata</taxon>
        <taxon>Anystina</taxon>
        <taxon>Parasitengona</taxon>
        <taxon>Trombidioidea</taxon>
        <taxon>Trombidiidae</taxon>
        <taxon>Dinothrombium</taxon>
    </lineage>
</organism>
<dbReference type="Proteomes" id="UP000285301">
    <property type="component" value="Unassembled WGS sequence"/>
</dbReference>
<evidence type="ECO:0000256" key="4">
    <source>
        <dbReference type="SAM" id="Phobius"/>
    </source>
</evidence>
<comment type="similarity">
    <text evidence="1">Belongs to the type-B carboxylesterase/lipase family.</text>
</comment>
<dbReference type="InterPro" id="IPR029058">
    <property type="entry name" value="AB_hydrolase_fold"/>
</dbReference>
<keyword evidence="7" id="KW-1185">Reference proteome</keyword>
<dbReference type="STRING" id="1965070.A0A3S3PGT5"/>
<name>A0A3S3PGT5_9ACAR</name>
<dbReference type="SUPFAM" id="SSF53474">
    <property type="entry name" value="alpha/beta-Hydrolases"/>
    <property type="match status" value="1"/>
</dbReference>
<evidence type="ECO:0000313" key="6">
    <source>
        <dbReference type="EMBL" id="RWS14970.1"/>
    </source>
</evidence>
<evidence type="ECO:0000256" key="3">
    <source>
        <dbReference type="SAM" id="MobiDB-lite"/>
    </source>
</evidence>
<dbReference type="PANTHER" id="PTHR43903">
    <property type="entry name" value="NEUROLIGIN"/>
    <property type="match status" value="1"/>
</dbReference>
<dbReference type="Gene3D" id="3.40.50.1820">
    <property type="entry name" value="alpha/beta hydrolase"/>
    <property type="match status" value="2"/>
</dbReference>